<feature type="compositionally biased region" description="Low complexity" evidence="1">
    <location>
        <begin position="27"/>
        <end position="48"/>
    </location>
</feature>
<dbReference type="Proteomes" id="UP000245942">
    <property type="component" value="Unassembled WGS sequence"/>
</dbReference>
<keyword evidence="3" id="KW-1185">Reference proteome</keyword>
<dbReference type="OrthoDB" id="2585512at2759"/>
<evidence type="ECO:0000313" key="3">
    <source>
        <dbReference type="Proteomes" id="UP000245942"/>
    </source>
</evidence>
<organism evidence="2 3">
    <name type="scientific">Pseudomicrostroma glucosiphilum</name>
    <dbReference type="NCBI Taxonomy" id="1684307"/>
    <lineage>
        <taxon>Eukaryota</taxon>
        <taxon>Fungi</taxon>
        <taxon>Dikarya</taxon>
        <taxon>Basidiomycota</taxon>
        <taxon>Ustilaginomycotina</taxon>
        <taxon>Exobasidiomycetes</taxon>
        <taxon>Microstromatales</taxon>
        <taxon>Microstromatales incertae sedis</taxon>
        <taxon>Pseudomicrostroma</taxon>
    </lineage>
</organism>
<reference evidence="2 3" key="1">
    <citation type="journal article" date="2018" name="Mol. Biol. Evol.">
        <title>Broad Genomic Sampling Reveals a Smut Pathogenic Ancestry of the Fungal Clade Ustilaginomycotina.</title>
        <authorList>
            <person name="Kijpornyongpan T."/>
            <person name="Mondo S.J."/>
            <person name="Barry K."/>
            <person name="Sandor L."/>
            <person name="Lee J."/>
            <person name="Lipzen A."/>
            <person name="Pangilinan J."/>
            <person name="LaButti K."/>
            <person name="Hainaut M."/>
            <person name="Henrissat B."/>
            <person name="Grigoriev I.V."/>
            <person name="Spatafora J.W."/>
            <person name="Aime M.C."/>
        </authorList>
    </citation>
    <scope>NUCLEOTIDE SEQUENCE [LARGE SCALE GENOMIC DNA]</scope>
    <source>
        <strain evidence="2 3">MCA 4718</strain>
    </source>
</reference>
<sequence>MTGASAAFLPIELIPEILYHLAPPTNSSSSSTSSTTGSSSGTGATTSASPLRPLLNTALVSHDFYKHTAPLLYNRLFLRSQARVVSVFRTLASSPYLCSLVQVLELRAYPLGMGAEQLERLERDVGRALGMMRNLRVCVWTRMGSLNGRVLPDLLGGFWKGEKRGEDEEEELQETRKSQLHTLELTGNTRFYDVQALWKGKGAETSLAPKPPPSRSHSSDIALAEQVPSMVLGESDQTTPQSVDLAPRSFPFPSLLHLSFLLPDPGAIRATLELSKRRPLKSITLLCQHTNVLSPSDVEELALSVQEVEKLVLVGCKSLEGEGLRRLLKGSESGVRILGVEGCSVQPSAYPSLQPFLEDSLRTLSLTLPRSALSSHAEFYQELKSLVSSLRLLEEFTLYAPGGVQADEEPASGENEIMYAGLEGLADLPLRVANGEQNNAVANDPPESGSLHDYTPLPKYVPRLPLSLLRALLQHRRMAGNAAQLKLLRIHGIVCSTEGLGLIGQAAEGLQDLTLQLEYTPIQTLSMCLSPLAPTLARLHILSRPGSQLEWPESDLQRFASHLVNLPLAESPSDTEALPETAQCGQGDGTHEYIRPGALVQVGLRNRVWEVERRLVLSHQDAFRIGLPSRVWAPDEQKRERGEGERNESNGHADRQSRYQFEVSLKRWDASEGRWPEALLVIKA</sequence>
<proteinExistence type="predicted"/>
<dbReference type="EMBL" id="KZ819325">
    <property type="protein sequence ID" value="PWN21319.1"/>
    <property type="molecule type" value="Genomic_DNA"/>
</dbReference>
<name>A0A316U7U6_9BASI</name>
<evidence type="ECO:0000313" key="2">
    <source>
        <dbReference type="EMBL" id="PWN21319.1"/>
    </source>
</evidence>
<dbReference type="STRING" id="1684307.A0A316U7U6"/>
<dbReference type="AlphaFoldDB" id="A0A316U7U6"/>
<evidence type="ECO:0008006" key="4">
    <source>
        <dbReference type="Google" id="ProtNLM"/>
    </source>
</evidence>
<dbReference type="RefSeq" id="XP_025348479.1">
    <property type="nucleotide sequence ID" value="XM_025492211.1"/>
</dbReference>
<dbReference type="Gene3D" id="3.80.10.10">
    <property type="entry name" value="Ribonuclease Inhibitor"/>
    <property type="match status" value="1"/>
</dbReference>
<dbReference type="InterPro" id="IPR032675">
    <property type="entry name" value="LRR_dom_sf"/>
</dbReference>
<accession>A0A316U7U6</accession>
<evidence type="ECO:0000256" key="1">
    <source>
        <dbReference type="SAM" id="MobiDB-lite"/>
    </source>
</evidence>
<protein>
    <recommendedName>
        <fullName evidence="4">F-box domain-containing protein</fullName>
    </recommendedName>
</protein>
<dbReference type="GeneID" id="37013945"/>
<feature type="region of interest" description="Disordered" evidence="1">
    <location>
        <begin position="25"/>
        <end position="48"/>
    </location>
</feature>
<feature type="region of interest" description="Disordered" evidence="1">
    <location>
        <begin position="634"/>
        <end position="656"/>
    </location>
</feature>
<gene>
    <name evidence="2" type="ORF">BCV69DRAFT_282055</name>
</gene>